<keyword evidence="3" id="KW-1185">Reference proteome</keyword>
<evidence type="ECO:0000256" key="1">
    <source>
        <dbReference type="SAM" id="Phobius"/>
    </source>
</evidence>
<evidence type="ECO:0000313" key="3">
    <source>
        <dbReference type="Proteomes" id="UP001432322"/>
    </source>
</evidence>
<evidence type="ECO:0000313" key="2">
    <source>
        <dbReference type="EMBL" id="GMT22549.1"/>
    </source>
</evidence>
<feature type="transmembrane region" description="Helical" evidence="1">
    <location>
        <begin position="61"/>
        <end position="81"/>
    </location>
</feature>
<dbReference type="AlphaFoldDB" id="A0AAV5VSK4"/>
<protein>
    <recommendedName>
        <fullName evidence="4">G protein-coupled receptor</fullName>
    </recommendedName>
</protein>
<comment type="caution">
    <text evidence="2">The sequence shown here is derived from an EMBL/GenBank/DDBJ whole genome shotgun (WGS) entry which is preliminary data.</text>
</comment>
<gene>
    <name evidence="2" type="ORF">PFISCL1PPCAC_13846</name>
</gene>
<name>A0AAV5VSK4_9BILA</name>
<dbReference type="Proteomes" id="UP001432322">
    <property type="component" value="Unassembled WGS sequence"/>
</dbReference>
<dbReference type="EMBL" id="BTSY01000004">
    <property type="protein sequence ID" value="GMT22549.1"/>
    <property type="molecule type" value="Genomic_DNA"/>
</dbReference>
<proteinExistence type="predicted"/>
<keyword evidence="1" id="KW-1133">Transmembrane helix</keyword>
<keyword evidence="1" id="KW-0472">Membrane</keyword>
<feature type="transmembrane region" description="Helical" evidence="1">
    <location>
        <begin position="122"/>
        <end position="147"/>
    </location>
</feature>
<feature type="transmembrane region" description="Helical" evidence="1">
    <location>
        <begin position="207"/>
        <end position="230"/>
    </location>
</feature>
<accession>A0AAV5VSK4</accession>
<sequence length="239" mass="27677">MPIFVCHGCLCRWHAPERLLMFFTVLISTCGSTALSTVVFMRLRNILPFESSFRLTRRQSVILMGLSGTVFVLNTVGFYIASRDDARKHAILNRTEFMFLRDKSGAVFWGEMFETPSLDTELYYLAFTAIYATALFNGILVYSTFALRREKSKLLNVTTRKRSSDQGNRMLQIQLWGATITFIIPVISTRTVISEYELEIAIIEFQLIRFINMVFYVNNSMVAIAIHLLLNRTYQRWML</sequence>
<keyword evidence="1" id="KW-0812">Transmembrane</keyword>
<dbReference type="PANTHER" id="PTHR45830">
    <property type="entry name" value="SERPENTINE RECEPTOR, CLASS I"/>
    <property type="match status" value="1"/>
</dbReference>
<evidence type="ECO:0008006" key="4">
    <source>
        <dbReference type="Google" id="ProtNLM"/>
    </source>
</evidence>
<feature type="non-terminal residue" evidence="2">
    <location>
        <position position="239"/>
    </location>
</feature>
<feature type="transmembrane region" description="Helical" evidence="1">
    <location>
        <begin position="168"/>
        <end position="187"/>
    </location>
</feature>
<reference evidence="2" key="1">
    <citation type="submission" date="2023-10" db="EMBL/GenBank/DDBJ databases">
        <title>Genome assembly of Pristionchus species.</title>
        <authorList>
            <person name="Yoshida K."/>
            <person name="Sommer R.J."/>
        </authorList>
    </citation>
    <scope>NUCLEOTIDE SEQUENCE</scope>
    <source>
        <strain evidence="2">RS5133</strain>
    </source>
</reference>
<feature type="transmembrane region" description="Helical" evidence="1">
    <location>
        <begin position="20"/>
        <end position="40"/>
    </location>
</feature>
<dbReference type="PANTHER" id="PTHR45830:SF15">
    <property type="entry name" value="SERPENTINE RECEPTOR, CLASS I"/>
    <property type="match status" value="1"/>
</dbReference>
<organism evidence="2 3">
    <name type="scientific">Pristionchus fissidentatus</name>
    <dbReference type="NCBI Taxonomy" id="1538716"/>
    <lineage>
        <taxon>Eukaryota</taxon>
        <taxon>Metazoa</taxon>
        <taxon>Ecdysozoa</taxon>
        <taxon>Nematoda</taxon>
        <taxon>Chromadorea</taxon>
        <taxon>Rhabditida</taxon>
        <taxon>Rhabditina</taxon>
        <taxon>Diplogasteromorpha</taxon>
        <taxon>Diplogasteroidea</taxon>
        <taxon>Neodiplogasteridae</taxon>
        <taxon>Pristionchus</taxon>
    </lineage>
</organism>